<keyword evidence="3" id="KW-1003">Cell membrane</keyword>
<feature type="transmembrane region" description="Helical" evidence="7">
    <location>
        <begin position="66"/>
        <end position="86"/>
    </location>
</feature>
<feature type="transmembrane region" description="Helical" evidence="7">
    <location>
        <begin position="269"/>
        <end position="293"/>
    </location>
</feature>
<keyword evidence="5 7" id="KW-1133">Transmembrane helix</keyword>
<feature type="transmembrane region" description="Helical" evidence="7">
    <location>
        <begin position="98"/>
        <end position="118"/>
    </location>
</feature>
<comment type="similarity">
    <text evidence="2">Belongs to the polysaccharide synthase family.</text>
</comment>
<feature type="transmembrane region" description="Helical" evidence="7">
    <location>
        <begin position="364"/>
        <end position="387"/>
    </location>
</feature>
<feature type="transmembrane region" description="Helical" evidence="7">
    <location>
        <begin position="130"/>
        <end position="150"/>
    </location>
</feature>
<proteinExistence type="inferred from homology"/>
<evidence type="ECO:0000256" key="3">
    <source>
        <dbReference type="ARBA" id="ARBA00022475"/>
    </source>
</evidence>
<name>A0ABP7ERL3_9STAP</name>
<gene>
    <name evidence="8" type="ORF">GCM10022378_10040</name>
</gene>
<keyword evidence="4 7" id="KW-0812">Transmembrane</keyword>
<dbReference type="RefSeq" id="WP_188349281.1">
    <property type="nucleotide sequence ID" value="NZ_BAABCK010000020.1"/>
</dbReference>
<dbReference type="CDD" id="cd13127">
    <property type="entry name" value="MATE_tuaB_like"/>
    <property type="match status" value="1"/>
</dbReference>
<sequence length="477" mass="54502">MTIGKFAQFILQFISLFLLVRLLKPEDFGIVSAAGVVISLAKLFSLIGVGPVLIQRPHITKSHIKTGFTITLIFSVACASIIFFMSDFIADLLNIKETSLVLKLITIIFIAKGFSTISESLIQRDMNFKIIIKIDIITFILYSSSAILLALLHFNYWALVLALIIQNVLKAILLYIYKPYPLKFQINKKEFKEFIFFGGGFTISKTANQLAKELDKLVVSRSFGAYTLGQYDRAYQLLVAPANLFTKIIDAVLFPAISKMQTQKEKIAYIYEMNLSLISFLTIPSSILMYYLAEEIVYAIYGSNWISIVPIFKILIIGLMFRTSYRISDSYIQALGLVYQYSVIKIIYAFLILVGAWYGKNWGIEGVSIGVLLGILINYLLMTILTIKNLKISIKKLILAHKPVFYAILMAFLSIIIMEKITSFLNLLFMIEILFTFGIYIIFLLLLYLFNSEKFYGEHFLWIKNQMMIPLRNFINK</sequence>
<feature type="transmembrane region" description="Helical" evidence="7">
    <location>
        <begin position="305"/>
        <end position="325"/>
    </location>
</feature>
<protein>
    <submittedName>
        <fullName evidence="8">Lipopolysaccharide biosynthesis protein</fullName>
    </submittedName>
</protein>
<dbReference type="Pfam" id="PF13440">
    <property type="entry name" value="Polysacc_synt_3"/>
    <property type="match status" value="1"/>
</dbReference>
<keyword evidence="9" id="KW-1185">Reference proteome</keyword>
<evidence type="ECO:0000313" key="9">
    <source>
        <dbReference type="Proteomes" id="UP001500920"/>
    </source>
</evidence>
<evidence type="ECO:0000256" key="7">
    <source>
        <dbReference type="SAM" id="Phobius"/>
    </source>
</evidence>
<dbReference type="PANTHER" id="PTHR30250">
    <property type="entry name" value="PST FAMILY PREDICTED COLANIC ACID TRANSPORTER"/>
    <property type="match status" value="1"/>
</dbReference>
<organism evidence="8 9">
    <name type="scientific">Salinicoccus jeotgali</name>
    <dbReference type="NCBI Taxonomy" id="381634"/>
    <lineage>
        <taxon>Bacteria</taxon>
        <taxon>Bacillati</taxon>
        <taxon>Bacillota</taxon>
        <taxon>Bacilli</taxon>
        <taxon>Bacillales</taxon>
        <taxon>Staphylococcaceae</taxon>
        <taxon>Salinicoccus</taxon>
    </lineage>
</organism>
<evidence type="ECO:0000256" key="1">
    <source>
        <dbReference type="ARBA" id="ARBA00004651"/>
    </source>
</evidence>
<evidence type="ECO:0000313" key="8">
    <source>
        <dbReference type="EMBL" id="GAA3721936.1"/>
    </source>
</evidence>
<feature type="transmembrane region" description="Helical" evidence="7">
    <location>
        <begin position="29"/>
        <end position="54"/>
    </location>
</feature>
<evidence type="ECO:0000256" key="2">
    <source>
        <dbReference type="ARBA" id="ARBA00007430"/>
    </source>
</evidence>
<reference evidence="9" key="1">
    <citation type="journal article" date="2019" name="Int. J. Syst. Evol. Microbiol.">
        <title>The Global Catalogue of Microorganisms (GCM) 10K type strain sequencing project: providing services to taxonomists for standard genome sequencing and annotation.</title>
        <authorList>
            <consortium name="The Broad Institute Genomics Platform"/>
            <consortium name="The Broad Institute Genome Sequencing Center for Infectious Disease"/>
            <person name="Wu L."/>
            <person name="Ma J."/>
        </authorList>
    </citation>
    <scope>NUCLEOTIDE SEQUENCE [LARGE SCALE GENOMIC DNA]</scope>
    <source>
        <strain evidence="9">JCM 16981</strain>
    </source>
</reference>
<comment type="subcellular location">
    <subcellularLocation>
        <location evidence="1">Cell membrane</location>
        <topology evidence="1">Multi-pass membrane protein</topology>
    </subcellularLocation>
</comment>
<dbReference type="PANTHER" id="PTHR30250:SF10">
    <property type="entry name" value="LIPOPOLYSACCHARIDE BIOSYNTHESIS PROTEIN WZXC"/>
    <property type="match status" value="1"/>
</dbReference>
<dbReference type="EMBL" id="BAABCK010000020">
    <property type="protein sequence ID" value="GAA3721936.1"/>
    <property type="molecule type" value="Genomic_DNA"/>
</dbReference>
<comment type="caution">
    <text evidence="8">The sequence shown here is derived from an EMBL/GenBank/DDBJ whole genome shotgun (WGS) entry which is preliminary data.</text>
</comment>
<feature type="transmembrane region" description="Helical" evidence="7">
    <location>
        <begin position="156"/>
        <end position="177"/>
    </location>
</feature>
<dbReference type="Proteomes" id="UP001500920">
    <property type="component" value="Unassembled WGS sequence"/>
</dbReference>
<feature type="transmembrane region" description="Helical" evidence="7">
    <location>
        <begin position="424"/>
        <end position="450"/>
    </location>
</feature>
<evidence type="ECO:0000256" key="6">
    <source>
        <dbReference type="ARBA" id="ARBA00023136"/>
    </source>
</evidence>
<accession>A0ABP7ERL3</accession>
<dbReference type="InterPro" id="IPR050833">
    <property type="entry name" value="Poly_Biosynth_Transport"/>
</dbReference>
<keyword evidence="6 7" id="KW-0472">Membrane</keyword>
<evidence type="ECO:0000256" key="4">
    <source>
        <dbReference type="ARBA" id="ARBA00022692"/>
    </source>
</evidence>
<evidence type="ECO:0000256" key="5">
    <source>
        <dbReference type="ARBA" id="ARBA00022989"/>
    </source>
</evidence>
<feature type="transmembrane region" description="Helical" evidence="7">
    <location>
        <begin position="337"/>
        <end position="358"/>
    </location>
</feature>
<feature type="transmembrane region" description="Helical" evidence="7">
    <location>
        <begin position="399"/>
        <end position="418"/>
    </location>
</feature>